<sequence length="650" mass="71818">MATAPSREERKQMRLRGAGNHKVKDVNFGFSFGSPTPQSPIPPPRSPPALPQKSPITPQSRHSTTSNKQLSIPSRASSRRSAARASAEKPQDGSIYDIPEDDDDRPEERSAKRRRISRSFESAAPESSPTEHRTSAHPLPPEPKETSKETSKSPSVRHTVSSTRSPAGDTPSLRSIRQSIEFPVSASPSPRVESPGSSIQESSLTLTKPAGHTHNQKQRRRKRKSVVQHPKKKRKSLLKPPVVPESHGGEAEDGPEQLQSPPQDLTHDEELVRSESSRPNGTNVSTEEPIDSPRDLPHPNTDERTDEMSEQAEVKGSGNTPDITAGAHSEGGNSESESHLPTPEAQDVRPKSAPKENSPAMGQDVLPNPVGKREKQNKEDSSPKQKGKTRQRKEKGEGRSTVPVVVHRLANTSALHEWPDEEDSAQSSPADGRQPSPHRPSSHPPQIPSRSGVNAADVLSQICRETLEKTLSTLESAIERESNRTRQVEWTRKRKAVEAFGAELEGRLFEISELLDSNFVLAMRLKKEKKEVFTLRNQLMDLRKEREEIAIRADEVRRRFSADESAKTEHGTINNALHDLQLAVDRSQKNADQSSVGSTNPFVGLEFLLRTVSQDVCSSVSDFHGGLLNQVKSFNDQLQRTAALLDRRES</sequence>
<keyword evidence="5" id="KW-1185">Reference proteome</keyword>
<proteinExistence type="predicted"/>
<feature type="domain" description="Inner kinetochore subunit AME1" evidence="3">
    <location>
        <begin position="406"/>
        <end position="640"/>
    </location>
</feature>
<feature type="compositionally biased region" description="Basic and acidic residues" evidence="2">
    <location>
        <begin position="142"/>
        <end position="151"/>
    </location>
</feature>
<reference evidence="5" key="1">
    <citation type="journal article" date="2012" name="MBio">
        <title>Comparative genome analysis of Trichophyton rubrum and related dermatophytes reveals candidate genes involved in infection.</title>
        <authorList>
            <person name="Martinez D.A."/>
            <person name="Oliver B.G."/>
            <person name="Graeser Y."/>
            <person name="Goldberg J.M."/>
            <person name="Li W."/>
            <person name="Martinez-Rossi N.M."/>
            <person name="Monod M."/>
            <person name="Shelest E."/>
            <person name="Barton R.C."/>
            <person name="Birch E."/>
            <person name="Brakhage A.A."/>
            <person name="Chen Z."/>
            <person name="Gurr S.J."/>
            <person name="Heiman D."/>
            <person name="Heitman J."/>
            <person name="Kosti I."/>
            <person name="Rossi A."/>
            <person name="Saif S."/>
            <person name="Samalova M."/>
            <person name="Saunders C.W."/>
            <person name="Shea T."/>
            <person name="Summerbell R.C."/>
            <person name="Xu J."/>
            <person name="Young S."/>
            <person name="Zeng Q."/>
            <person name="Birren B.W."/>
            <person name="Cuomo C.A."/>
            <person name="White T.C."/>
        </authorList>
    </citation>
    <scope>NUCLEOTIDE SEQUENCE [LARGE SCALE GENOMIC DNA]</scope>
    <source>
        <strain evidence="5">ATCC MYA-4605 / CBS 113480</strain>
    </source>
</reference>
<name>C5FFY1_ARTOC</name>
<accession>C5FFY1</accession>
<dbReference type="EMBL" id="DS995702">
    <property type="protein sequence ID" value="EEQ29666.1"/>
    <property type="molecule type" value="Genomic_DNA"/>
</dbReference>
<feature type="coiled-coil region" evidence="1">
    <location>
        <begin position="525"/>
        <end position="559"/>
    </location>
</feature>
<dbReference type="Proteomes" id="UP000002035">
    <property type="component" value="Unassembled WGS sequence"/>
</dbReference>
<dbReference type="eggNOG" id="ENOG502SGUR">
    <property type="taxonomic scope" value="Eukaryota"/>
</dbReference>
<feature type="compositionally biased region" description="Low complexity" evidence="2">
    <location>
        <begin position="325"/>
        <end position="335"/>
    </location>
</feature>
<dbReference type="RefSeq" id="XP_002849551.1">
    <property type="nucleotide sequence ID" value="XM_002849505.1"/>
</dbReference>
<feature type="compositionally biased region" description="Polar residues" evidence="2">
    <location>
        <begin position="277"/>
        <end position="286"/>
    </location>
</feature>
<feature type="compositionally biased region" description="Basic and acidic residues" evidence="2">
    <location>
        <begin position="371"/>
        <end position="383"/>
    </location>
</feature>
<feature type="compositionally biased region" description="Basic and acidic residues" evidence="2">
    <location>
        <begin position="265"/>
        <end position="276"/>
    </location>
</feature>
<organism evidence="4 5">
    <name type="scientific">Arthroderma otae (strain ATCC MYA-4605 / CBS 113480)</name>
    <name type="common">Microsporum canis</name>
    <dbReference type="NCBI Taxonomy" id="554155"/>
    <lineage>
        <taxon>Eukaryota</taxon>
        <taxon>Fungi</taxon>
        <taxon>Dikarya</taxon>
        <taxon>Ascomycota</taxon>
        <taxon>Pezizomycotina</taxon>
        <taxon>Eurotiomycetes</taxon>
        <taxon>Eurotiomycetidae</taxon>
        <taxon>Onygenales</taxon>
        <taxon>Arthrodermataceae</taxon>
        <taxon>Microsporum</taxon>
    </lineage>
</organism>
<dbReference type="STRING" id="554155.C5FFY1"/>
<protein>
    <submittedName>
        <fullName evidence="4">AT hook domain-containing protein</fullName>
    </submittedName>
</protein>
<dbReference type="OrthoDB" id="5377952at2759"/>
<evidence type="ECO:0000256" key="2">
    <source>
        <dbReference type="SAM" id="MobiDB-lite"/>
    </source>
</evidence>
<feature type="compositionally biased region" description="Pro residues" evidence="2">
    <location>
        <begin position="37"/>
        <end position="50"/>
    </location>
</feature>
<dbReference type="OMA" id="HMREEES"/>
<feature type="region of interest" description="Disordered" evidence="2">
    <location>
        <begin position="1"/>
        <end position="453"/>
    </location>
</feature>
<evidence type="ECO:0000313" key="5">
    <source>
        <dbReference type="Proteomes" id="UP000002035"/>
    </source>
</evidence>
<feature type="compositionally biased region" description="Basic and acidic residues" evidence="2">
    <location>
        <begin position="291"/>
        <end position="307"/>
    </location>
</feature>
<feature type="compositionally biased region" description="Basic residues" evidence="2">
    <location>
        <begin position="214"/>
        <end position="237"/>
    </location>
</feature>
<feature type="compositionally biased region" description="Polar residues" evidence="2">
    <location>
        <begin position="156"/>
        <end position="165"/>
    </location>
</feature>
<gene>
    <name evidence="4" type="ORF">MCYG_02485</name>
</gene>
<keyword evidence="1" id="KW-0175">Coiled coil</keyword>
<dbReference type="Pfam" id="PF20994">
    <property type="entry name" value="CENPU"/>
    <property type="match status" value="1"/>
</dbReference>
<dbReference type="VEuPathDB" id="FungiDB:MCYG_02485"/>
<dbReference type="AlphaFoldDB" id="C5FFY1"/>
<evidence type="ECO:0000259" key="3">
    <source>
        <dbReference type="Pfam" id="PF20994"/>
    </source>
</evidence>
<dbReference type="HOGENOM" id="CLU_013782_1_0_1"/>
<feature type="compositionally biased region" description="Polar residues" evidence="2">
    <location>
        <begin position="195"/>
        <end position="206"/>
    </location>
</feature>
<evidence type="ECO:0000313" key="4">
    <source>
        <dbReference type="EMBL" id="EEQ29666.1"/>
    </source>
</evidence>
<feature type="compositionally biased region" description="Basic and acidic residues" evidence="2">
    <location>
        <begin position="1"/>
        <end position="12"/>
    </location>
</feature>
<dbReference type="GeneID" id="9222521"/>
<feature type="compositionally biased region" description="Polar residues" evidence="2">
    <location>
        <begin position="56"/>
        <end position="72"/>
    </location>
</feature>
<dbReference type="InterPro" id="IPR048743">
    <property type="entry name" value="AME1"/>
</dbReference>
<evidence type="ECO:0000256" key="1">
    <source>
        <dbReference type="SAM" id="Coils"/>
    </source>
</evidence>